<proteinExistence type="predicted"/>
<dbReference type="SUPFAM" id="SSF53756">
    <property type="entry name" value="UDP-Glycosyltransferase/glycogen phosphorylase"/>
    <property type="match status" value="1"/>
</dbReference>
<dbReference type="GO" id="GO:0009244">
    <property type="term" value="P:lipopolysaccharide core region biosynthetic process"/>
    <property type="evidence" value="ECO:0007669"/>
    <property type="project" value="TreeGrafter"/>
</dbReference>
<dbReference type="Pfam" id="PF01075">
    <property type="entry name" value="Glyco_transf_9"/>
    <property type="match status" value="1"/>
</dbReference>
<protein>
    <submittedName>
        <fullName evidence="3">Uncharacterized protein</fullName>
    </submittedName>
</protein>
<keyword evidence="1" id="KW-0328">Glycosyltransferase</keyword>
<evidence type="ECO:0000313" key="3">
    <source>
        <dbReference type="EMBL" id="AKM30422.1"/>
    </source>
</evidence>
<evidence type="ECO:0000256" key="1">
    <source>
        <dbReference type="ARBA" id="ARBA00022676"/>
    </source>
</evidence>
<dbReference type="PANTHER" id="PTHR30160">
    <property type="entry name" value="TETRAACYLDISACCHARIDE 4'-KINASE-RELATED"/>
    <property type="match status" value="1"/>
</dbReference>
<dbReference type="Proteomes" id="UP000035651">
    <property type="component" value="Chromosome"/>
</dbReference>
<dbReference type="AlphaFoldDB" id="A0A0H3WRH7"/>
<dbReference type="PANTHER" id="PTHR30160:SF7">
    <property type="entry name" value="ADP-HEPTOSE--LPS HEPTOSYLTRANSFERASE 2"/>
    <property type="match status" value="1"/>
</dbReference>
<keyword evidence="4" id="KW-1185">Reference proteome</keyword>
<dbReference type="GO" id="GO:0005829">
    <property type="term" value="C:cytosol"/>
    <property type="evidence" value="ECO:0007669"/>
    <property type="project" value="TreeGrafter"/>
</dbReference>
<dbReference type="RefSeq" id="WP_047906271.1">
    <property type="nucleotide sequence ID" value="NZ_CP011807.3"/>
</dbReference>
<dbReference type="InterPro" id="IPR002201">
    <property type="entry name" value="Glyco_trans_9"/>
</dbReference>
<dbReference type="GO" id="GO:0008713">
    <property type="term" value="F:ADP-heptose-lipopolysaccharide heptosyltransferase activity"/>
    <property type="evidence" value="ECO:0007669"/>
    <property type="project" value="TreeGrafter"/>
</dbReference>
<dbReference type="EMBL" id="CP011807">
    <property type="protein sequence ID" value="AKM30422.1"/>
    <property type="molecule type" value="Genomic_DNA"/>
</dbReference>
<evidence type="ECO:0000256" key="2">
    <source>
        <dbReference type="ARBA" id="ARBA00022679"/>
    </source>
</evidence>
<dbReference type="Gene3D" id="3.40.50.2000">
    <property type="entry name" value="Glycogen Phosphorylase B"/>
    <property type="match status" value="2"/>
</dbReference>
<dbReference type="CDD" id="cd03789">
    <property type="entry name" value="GT9_LPS_heptosyltransferase"/>
    <property type="match status" value="1"/>
</dbReference>
<organism evidence="3 4">
    <name type="scientific">Pandoraea faecigallinarum</name>
    <dbReference type="NCBI Taxonomy" id="656179"/>
    <lineage>
        <taxon>Bacteria</taxon>
        <taxon>Pseudomonadati</taxon>
        <taxon>Pseudomonadota</taxon>
        <taxon>Betaproteobacteria</taxon>
        <taxon>Burkholderiales</taxon>
        <taxon>Burkholderiaceae</taxon>
        <taxon>Pandoraea</taxon>
    </lineage>
</organism>
<gene>
    <name evidence="3" type="ORF">AB870_10355</name>
</gene>
<keyword evidence="2" id="KW-0808">Transferase</keyword>
<reference evidence="3" key="1">
    <citation type="submission" date="2016-06" db="EMBL/GenBank/DDBJ databases">
        <title>Complete Genome Sequence of Pandoraea faecigallinarum DSM-23572.</title>
        <authorList>
            <person name="Yong D."/>
            <person name="Ee R."/>
            <person name="Lim Y.-L."/>
            <person name="Yin W.-F."/>
            <person name="Chan K.-G."/>
        </authorList>
    </citation>
    <scope>NUCLEOTIDE SEQUENCE</scope>
    <source>
        <strain evidence="3">DSM 23572</strain>
    </source>
</reference>
<dbReference type="PATRIC" id="fig|656179.3.peg.2200"/>
<accession>A0A0H3WRH7</accession>
<dbReference type="KEGG" id="pfg:AB870_10355"/>
<dbReference type="STRING" id="656179.AB870_10355"/>
<evidence type="ECO:0000313" key="4">
    <source>
        <dbReference type="Proteomes" id="UP000035651"/>
    </source>
</evidence>
<dbReference type="OrthoDB" id="9807356at2"/>
<dbReference type="InterPro" id="IPR051199">
    <property type="entry name" value="LPS_LOS_Heptosyltrfase"/>
</dbReference>
<sequence>MKDPAILIFRSAALGDFILASPALEQVRLTFPHAKIVLLTTQSASKTQRNKVAQYAGDAKSLPWVELARPHLIDDVRVLSGLSFGNLLALRKSLRGYRFERAILMLDPCAPRIGRIKKMLLLFALLGLVPQSGWRGRGSLAGDRAALKAAGLLRHHVHGPLQFLSELPVPQQYEDSKLRFDLRPGPDAHAWATRWLAEHIPKDAECIAVSPGAIQPHKRWPIEKYAELCQTLLVRRPQARLLIIGVRADAEYGAILRAVDPTRIYDLMGATSIAQSAALLTRCDMLVGNDGGSMHLGDAMGCPTVSIVPGIEYPDSIEPWHNQALAIRHAVPCAPCYNFTFCPEGHNRCMLDISVAQVLDRCLSVLERPPMTESLPV</sequence>
<name>A0A0H3WRH7_9BURK</name>